<keyword evidence="9 10" id="KW-0275">Fatty acid biosynthesis</keyword>
<evidence type="ECO:0000256" key="10">
    <source>
        <dbReference type="RuleBase" id="RU361115"/>
    </source>
</evidence>
<comment type="subcellular location">
    <subcellularLocation>
        <location evidence="1">Membrane</location>
        <topology evidence="1">Multi-pass membrane protein</topology>
    </subcellularLocation>
</comment>
<dbReference type="STRING" id="5786.F0ZAR6"/>
<feature type="transmembrane region" description="Helical" evidence="10">
    <location>
        <begin position="37"/>
        <end position="55"/>
    </location>
</feature>
<dbReference type="PANTHER" id="PTHR11157">
    <property type="entry name" value="FATTY ACID ACYL TRANSFERASE-RELATED"/>
    <property type="match status" value="1"/>
</dbReference>
<dbReference type="KEGG" id="dpp:DICPUDRAFT_27790"/>
<keyword evidence="3 10" id="KW-0808">Transferase</keyword>
<dbReference type="GO" id="GO:0042761">
    <property type="term" value="P:very long-chain fatty acid biosynthetic process"/>
    <property type="evidence" value="ECO:0000318"/>
    <property type="project" value="GO_Central"/>
</dbReference>
<organism evidence="11 12">
    <name type="scientific">Dictyostelium purpureum</name>
    <name type="common">Slime mold</name>
    <dbReference type="NCBI Taxonomy" id="5786"/>
    <lineage>
        <taxon>Eukaryota</taxon>
        <taxon>Amoebozoa</taxon>
        <taxon>Evosea</taxon>
        <taxon>Eumycetozoa</taxon>
        <taxon>Dictyostelia</taxon>
        <taxon>Dictyosteliales</taxon>
        <taxon>Dictyosteliaceae</taxon>
        <taxon>Dictyostelium</taxon>
    </lineage>
</organism>
<evidence type="ECO:0000256" key="5">
    <source>
        <dbReference type="ARBA" id="ARBA00022832"/>
    </source>
</evidence>
<comment type="catalytic activity">
    <reaction evidence="10">
        <text>an acyl-CoA + malonyl-CoA + H(+) = a 3-oxoacyl-CoA + CO2 + CoA</text>
        <dbReference type="Rhea" id="RHEA:50252"/>
        <dbReference type="ChEBI" id="CHEBI:15378"/>
        <dbReference type="ChEBI" id="CHEBI:16526"/>
        <dbReference type="ChEBI" id="CHEBI:57287"/>
        <dbReference type="ChEBI" id="CHEBI:57384"/>
        <dbReference type="ChEBI" id="CHEBI:58342"/>
        <dbReference type="ChEBI" id="CHEBI:90726"/>
    </reaction>
    <physiologicalReaction direction="left-to-right" evidence="10">
        <dbReference type="Rhea" id="RHEA:50253"/>
    </physiologicalReaction>
</comment>
<dbReference type="GO" id="GO:0034625">
    <property type="term" value="P:fatty acid elongation, monounsaturated fatty acid"/>
    <property type="evidence" value="ECO:0000318"/>
    <property type="project" value="GO_Central"/>
</dbReference>
<keyword evidence="7 10" id="KW-0443">Lipid metabolism</keyword>
<evidence type="ECO:0000256" key="9">
    <source>
        <dbReference type="ARBA" id="ARBA00023160"/>
    </source>
</evidence>
<keyword evidence="6 10" id="KW-1133">Transmembrane helix</keyword>
<keyword evidence="12" id="KW-1185">Reference proteome</keyword>
<gene>
    <name evidence="11" type="ORF">DICPUDRAFT_27790</name>
</gene>
<dbReference type="VEuPathDB" id="AmoebaDB:DICPUDRAFT_27790"/>
<dbReference type="EC" id="2.3.1.-" evidence="10"/>
<protein>
    <recommendedName>
        <fullName evidence="10">Elongation of fatty acids protein</fullName>
        <ecNumber evidence="10">2.3.1.-</ecNumber>
    </recommendedName>
</protein>
<feature type="transmembrane region" description="Helical" evidence="10">
    <location>
        <begin position="67"/>
        <end position="90"/>
    </location>
</feature>
<feature type="transmembrane region" description="Helical" evidence="10">
    <location>
        <begin position="164"/>
        <end position="181"/>
    </location>
</feature>
<dbReference type="OrthoDB" id="434092at2759"/>
<keyword evidence="5 10" id="KW-0276">Fatty acid metabolism</keyword>
<dbReference type="InParanoid" id="F0ZAR6"/>
<dbReference type="FunCoup" id="F0ZAR6">
    <property type="interactions" value="27"/>
</dbReference>
<keyword evidence="4 10" id="KW-0812">Transmembrane</keyword>
<accession>F0ZAR6</accession>
<dbReference type="Proteomes" id="UP000001064">
    <property type="component" value="Unassembled WGS sequence"/>
</dbReference>
<dbReference type="GO" id="GO:0009922">
    <property type="term" value="F:fatty acid elongase activity"/>
    <property type="evidence" value="ECO:0000318"/>
    <property type="project" value="GO_Central"/>
</dbReference>
<sequence>MFIVDYYNYLSERYDYYHTRRDERVITWPLMSRPHDMIILILGYYLFIFLGRKIMKNQKPFELKYPLIIHNAICFLMSVYMVIEIAYQAYSNDYKLICNPVDYSEKGTGMAKVLWLFFFSKFIELMDTVFMVLRKKDNQITVSILYTAGGDSYFSAIMNSFVHSLMYGYYTLALLGYRVWWKKYLTQLQLIQFVFNILSSFLAIYMDCDFPNWMHWSMIAYMVSFIILFGAFYKRTYKSEPKKKTA</sequence>
<dbReference type="GO" id="GO:0019367">
    <property type="term" value="P:fatty acid elongation, saturated fatty acid"/>
    <property type="evidence" value="ECO:0000318"/>
    <property type="project" value="GO_Central"/>
</dbReference>
<keyword evidence="2 10" id="KW-0444">Lipid biosynthesis</keyword>
<dbReference type="OMA" id="YSTTRHR"/>
<dbReference type="GO" id="GO:0005789">
    <property type="term" value="C:endoplasmic reticulum membrane"/>
    <property type="evidence" value="ECO:0000318"/>
    <property type="project" value="GO_Central"/>
</dbReference>
<evidence type="ECO:0000256" key="7">
    <source>
        <dbReference type="ARBA" id="ARBA00023098"/>
    </source>
</evidence>
<dbReference type="EMBL" id="GL870966">
    <property type="protein sequence ID" value="EGC38932.1"/>
    <property type="molecule type" value="Genomic_DNA"/>
</dbReference>
<dbReference type="GO" id="GO:0034626">
    <property type="term" value="P:fatty acid elongation, polyunsaturated fatty acid"/>
    <property type="evidence" value="ECO:0000318"/>
    <property type="project" value="GO_Central"/>
</dbReference>
<evidence type="ECO:0000256" key="4">
    <source>
        <dbReference type="ARBA" id="ARBA00022692"/>
    </source>
</evidence>
<dbReference type="eggNOG" id="KOG3071">
    <property type="taxonomic scope" value="Eukaryota"/>
</dbReference>
<keyword evidence="8 10" id="KW-0472">Membrane</keyword>
<dbReference type="RefSeq" id="XP_003284497.1">
    <property type="nucleotide sequence ID" value="XM_003284449.1"/>
</dbReference>
<evidence type="ECO:0000256" key="8">
    <source>
        <dbReference type="ARBA" id="ARBA00023136"/>
    </source>
</evidence>
<dbReference type="InterPro" id="IPR002076">
    <property type="entry name" value="ELO_fam"/>
</dbReference>
<evidence type="ECO:0000256" key="6">
    <source>
        <dbReference type="ARBA" id="ARBA00022989"/>
    </source>
</evidence>
<comment type="similarity">
    <text evidence="10">Belongs to the ELO family.</text>
</comment>
<proteinExistence type="inferred from homology"/>
<evidence type="ECO:0000313" key="11">
    <source>
        <dbReference type="EMBL" id="EGC38932.1"/>
    </source>
</evidence>
<evidence type="ECO:0000256" key="3">
    <source>
        <dbReference type="ARBA" id="ARBA00022679"/>
    </source>
</evidence>
<reference evidence="12" key="1">
    <citation type="journal article" date="2011" name="Genome Biol.">
        <title>Comparative genomics of the social amoebae Dictyostelium discoideum and Dictyostelium purpureum.</title>
        <authorList>
            <consortium name="US DOE Joint Genome Institute (JGI-PGF)"/>
            <person name="Sucgang R."/>
            <person name="Kuo A."/>
            <person name="Tian X."/>
            <person name="Salerno W."/>
            <person name="Parikh A."/>
            <person name="Feasley C.L."/>
            <person name="Dalin E."/>
            <person name="Tu H."/>
            <person name="Huang E."/>
            <person name="Barry K."/>
            <person name="Lindquist E."/>
            <person name="Shapiro H."/>
            <person name="Bruce D."/>
            <person name="Schmutz J."/>
            <person name="Salamov A."/>
            <person name="Fey P."/>
            <person name="Gaudet P."/>
            <person name="Anjard C."/>
            <person name="Babu M.M."/>
            <person name="Basu S."/>
            <person name="Bushmanova Y."/>
            <person name="van der Wel H."/>
            <person name="Katoh-Kurasawa M."/>
            <person name="Dinh C."/>
            <person name="Coutinho P.M."/>
            <person name="Saito T."/>
            <person name="Elias M."/>
            <person name="Schaap P."/>
            <person name="Kay R.R."/>
            <person name="Henrissat B."/>
            <person name="Eichinger L."/>
            <person name="Rivero F."/>
            <person name="Putnam N.H."/>
            <person name="West C.M."/>
            <person name="Loomis W.F."/>
            <person name="Chisholm R.L."/>
            <person name="Shaulsky G."/>
            <person name="Strassmann J.E."/>
            <person name="Queller D.C."/>
            <person name="Kuspa A."/>
            <person name="Grigoriev I.V."/>
        </authorList>
    </citation>
    <scope>NUCLEOTIDE SEQUENCE [LARGE SCALE GENOMIC DNA]</scope>
    <source>
        <strain evidence="12">QSDP1</strain>
    </source>
</reference>
<feature type="transmembrane region" description="Helical" evidence="10">
    <location>
        <begin position="188"/>
        <end position="207"/>
    </location>
</feature>
<dbReference type="Pfam" id="PF01151">
    <property type="entry name" value="ELO"/>
    <property type="match status" value="1"/>
</dbReference>
<evidence type="ECO:0000313" key="12">
    <source>
        <dbReference type="Proteomes" id="UP000001064"/>
    </source>
</evidence>
<dbReference type="AlphaFoldDB" id="F0ZAR6"/>
<name>F0ZAR6_DICPU</name>
<feature type="transmembrane region" description="Helical" evidence="10">
    <location>
        <begin position="213"/>
        <end position="233"/>
    </location>
</feature>
<dbReference type="GeneID" id="10506259"/>
<evidence type="ECO:0000256" key="2">
    <source>
        <dbReference type="ARBA" id="ARBA00022516"/>
    </source>
</evidence>
<evidence type="ECO:0000256" key="1">
    <source>
        <dbReference type="ARBA" id="ARBA00004141"/>
    </source>
</evidence>
<dbReference type="GO" id="GO:0030148">
    <property type="term" value="P:sphingolipid biosynthetic process"/>
    <property type="evidence" value="ECO:0000318"/>
    <property type="project" value="GO_Central"/>
</dbReference>
<dbReference type="PANTHER" id="PTHR11157:SF126">
    <property type="entry name" value="ELONGATION OF VERY LONG CHAIN FATTY ACIDS PROTEIN"/>
    <property type="match status" value="1"/>
</dbReference>